<dbReference type="InterPro" id="IPR019339">
    <property type="entry name" value="CIR_N_dom"/>
</dbReference>
<evidence type="ECO:0000313" key="11">
    <source>
        <dbReference type="Proteomes" id="UP001491310"/>
    </source>
</evidence>
<reference evidence="10 11" key="1">
    <citation type="journal article" date="2024" name="Nat. Commun.">
        <title>Phylogenomics reveals the evolutionary origins of lichenization in chlorophyte algae.</title>
        <authorList>
            <person name="Puginier C."/>
            <person name="Libourel C."/>
            <person name="Otte J."/>
            <person name="Skaloud P."/>
            <person name="Haon M."/>
            <person name="Grisel S."/>
            <person name="Petersen M."/>
            <person name="Berrin J.G."/>
            <person name="Delaux P.M."/>
            <person name="Dal Grande F."/>
            <person name="Keller J."/>
        </authorList>
    </citation>
    <scope>NUCLEOTIDE SEQUENCE [LARGE SCALE GENOMIC DNA]</scope>
    <source>
        <strain evidence="10 11">SAG 216-7</strain>
    </source>
</reference>
<feature type="compositionally biased region" description="Basic and acidic residues" evidence="8">
    <location>
        <begin position="398"/>
        <end position="414"/>
    </location>
</feature>
<feature type="compositionally biased region" description="Basic residues" evidence="8">
    <location>
        <begin position="180"/>
        <end position="195"/>
    </location>
</feature>
<sequence length="501" mass="56491">MGGGGLAFLNKKTWHPGRIQNQEEKWKREQAAEKETRKLDEIRKQIAEERQHEEMMEVAHAAGVKDKSDRLDWMYQGGMVAKAEADKRNEEQLLGQKPVQLQEAAAPTAGDAAVKLPTFYAEDTAASANEVWQRIHSDPLFAIRQQEIAARKSIAQNPVKMDAIKREVAQIQAAQQSAKLQKKAAKLAKKDAKRAKKEERKAEKRHAKLKGAAAEDEEADGRPNSEHSRKRARTASPDRKPDIKMDIGRGERDRARGDGDDRANKHRRRNGDADRHRNHHHHRSRDERDNGQVKIKEEDEGRDREGRRDRGDRDANSNGHHRSERADRKRPRVYTDGASAQGADLKYGLNYGGAAPQALQKDDRSELAAATQKRLEEAAAKKEEEERQKAAQRHVRKEYKTGRMTEEERQRRLAEMAGNAEVHEEARWARQKRARDADAAEEQANAAPSACEKQQSGGTAAFLKSATAEVYGTSGDVASLEDRVGRRKYYAERGGGQGFKR</sequence>
<evidence type="ECO:0000256" key="3">
    <source>
        <dbReference type="ARBA" id="ARBA00022664"/>
    </source>
</evidence>
<evidence type="ECO:0000256" key="2">
    <source>
        <dbReference type="ARBA" id="ARBA00006695"/>
    </source>
</evidence>
<dbReference type="PANTHER" id="PTHR16196:SF0">
    <property type="entry name" value="PRE-MRNA-SPLICING FACTOR CWC25 HOMOLOG"/>
    <property type="match status" value="1"/>
</dbReference>
<protein>
    <recommendedName>
        <fullName evidence="9">CBF1-interacting co-repressor CIR N-terminal domain-containing protein</fullName>
    </recommendedName>
</protein>
<keyword evidence="7" id="KW-0539">Nucleus</keyword>
<evidence type="ECO:0000259" key="9">
    <source>
        <dbReference type="SMART" id="SM01083"/>
    </source>
</evidence>
<evidence type="ECO:0000256" key="1">
    <source>
        <dbReference type="ARBA" id="ARBA00004123"/>
    </source>
</evidence>
<feature type="domain" description="CBF1-interacting co-repressor CIR N-terminal" evidence="9">
    <location>
        <begin position="13"/>
        <end position="49"/>
    </location>
</feature>
<feature type="region of interest" description="Disordered" evidence="8">
    <location>
        <begin position="173"/>
        <end position="458"/>
    </location>
</feature>
<keyword evidence="3" id="KW-0507">mRNA processing</keyword>
<feature type="region of interest" description="Disordered" evidence="8">
    <location>
        <begin position="472"/>
        <end position="501"/>
    </location>
</feature>
<feature type="compositionally biased region" description="Basic and acidic residues" evidence="8">
    <location>
        <begin position="421"/>
        <end position="438"/>
    </location>
</feature>
<keyword evidence="5" id="KW-0175">Coiled coil</keyword>
<dbReference type="Pfam" id="PF12542">
    <property type="entry name" value="CWC25"/>
    <property type="match status" value="1"/>
</dbReference>
<comment type="similarity">
    <text evidence="2">Belongs to the CWC25 family.</text>
</comment>
<dbReference type="InterPro" id="IPR051376">
    <property type="entry name" value="CWC25_splicing_factor"/>
</dbReference>
<evidence type="ECO:0000256" key="6">
    <source>
        <dbReference type="ARBA" id="ARBA00023187"/>
    </source>
</evidence>
<gene>
    <name evidence="10" type="ORF">WJX75_006983</name>
</gene>
<keyword evidence="6" id="KW-0508">mRNA splicing</keyword>
<keyword evidence="4" id="KW-0747">Spliceosome</keyword>
<evidence type="ECO:0000256" key="5">
    <source>
        <dbReference type="ARBA" id="ARBA00023054"/>
    </source>
</evidence>
<feature type="compositionally biased region" description="Basic and acidic residues" evidence="8">
    <location>
        <begin position="236"/>
        <end position="263"/>
    </location>
</feature>
<evidence type="ECO:0000256" key="4">
    <source>
        <dbReference type="ARBA" id="ARBA00022728"/>
    </source>
</evidence>
<organism evidence="10 11">
    <name type="scientific">Coccomyxa subellipsoidea</name>
    <dbReference type="NCBI Taxonomy" id="248742"/>
    <lineage>
        <taxon>Eukaryota</taxon>
        <taxon>Viridiplantae</taxon>
        <taxon>Chlorophyta</taxon>
        <taxon>core chlorophytes</taxon>
        <taxon>Trebouxiophyceae</taxon>
        <taxon>Trebouxiophyceae incertae sedis</taxon>
        <taxon>Coccomyxaceae</taxon>
        <taxon>Coccomyxa</taxon>
    </lineage>
</organism>
<feature type="compositionally biased region" description="Basic and acidic residues" evidence="8">
    <location>
        <begin position="21"/>
        <end position="34"/>
    </location>
</feature>
<dbReference type="InterPro" id="IPR022209">
    <property type="entry name" value="CWC25"/>
</dbReference>
<keyword evidence="11" id="KW-1185">Reference proteome</keyword>
<accession>A0ABR2YWF7</accession>
<comment type="subcellular location">
    <subcellularLocation>
        <location evidence="1">Nucleus</location>
    </subcellularLocation>
</comment>
<evidence type="ECO:0000313" key="10">
    <source>
        <dbReference type="EMBL" id="KAK9915986.1"/>
    </source>
</evidence>
<proteinExistence type="inferred from homology"/>
<feature type="compositionally biased region" description="Basic and acidic residues" evidence="8">
    <location>
        <begin position="284"/>
        <end position="315"/>
    </location>
</feature>
<dbReference type="Proteomes" id="UP001491310">
    <property type="component" value="Unassembled WGS sequence"/>
</dbReference>
<dbReference type="EMBL" id="JALJOT010000004">
    <property type="protein sequence ID" value="KAK9915986.1"/>
    <property type="molecule type" value="Genomic_DNA"/>
</dbReference>
<evidence type="ECO:0000256" key="7">
    <source>
        <dbReference type="ARBA" id="ARBA00023242"/>
    </source>
</evidence>
<dbReference type="Pfam" id="PF10197">
    <property type="entry name" value="Cir_N"/>
    <property type="match status" value="1"/>
</dbReference>
<evidence type="ECO:0000256" key="8">
    <source>
        <dbReference type="SAM" id="MobiDB-lite"/>
    </source>
</evidence>
<dbReference type="SMART" id="SM01083">
    <property type="entry name" value="Cir_N"/>
    <property type="match status" value="1"/>
</dbReference>
<comment type="caution">
    <text evidence="10">The sequence shown here is derived from an EMBL/GenBank/DDBJ whole genome shotgun (WGS) entry which is preliminary data.</text>
</comment>
<feature type="compositionally biased region" description="Basic and acidic residues" evidence="8">
    <location>
        <begin position="373"/>
        <end position="389"/>
    </location>
</feature>
<name>A0ABR2YWF7_9CHLO</name>
<feature type="region of interest" description="Disordered" evidence="8">
    <location>
        <begin position="1"/>
        <end position="34"/>
    </location>
</feature>
<feature type="compositionally biased region" description="Basic residues" evidence="8">
    <location>
        <begin position="319"/>
        <end position="332"/>
    </location>
</feature>
<dbReference type="PANTHER" id="PTHR16196">
    <property type="entry name" value="CELL CYCLE CONTROL PROTEIN CWF25"/>
    <property type="match status" value="1"/>
</dbReference>